<gene>
    <name evidence="5" type="ORF">SLOPH_1649</name>
</gene>
<reference evidence="6" key="1">
    <citation type="journal article" date="2013" name="PLoS Genet.">
        <title>The genome of Spraguea lophii and the basis of host-microsporidian interactions.</title>
        <authorList>
            <person name="Campbell S.E."/>
            <person name="Williams T.A."/>
            <person name="Yousuf A."/>
            <person name="Soanes D.M."/>
            <person name="Paszkiewicz K.H."/>
            <person name="Williams B.A.P."/>
        </authorList>
    </citation>
    <scope>NUCLEOTIDE SEQUENCE [LARGE SCALE GENOMIC DNA]</scope>
    <source>
        <strain evidence="6">42_110</strain>
    </source>
</reference>
<keyword evidence="3" id="KW-0539">Nucleus</keyword>
<evidence type="ECO:0000256" key="3">
    <source>
        <dbReference type="ARBA" id="ARBA00023242"/>
    </source>
</evidence>
<evidence type="ECO:0000256" key="2">
    <source>
        <dbReference type="ARBA" id="ARBA00005907"/>
    </source>
</evidence>
<dbReference type="OMA" id="RKSEMKH"/>
<accession>S7W9R2</accession>
<dbReference type="InterPro" id="IPR005343">
    <property type="entry name" value="Noc2"/>
</dbReference>
<comment type="similarity">
    <text evidence="2">Belongs to the NOC2 family.</text>
</comment>
<evidence type="ECO:0000256" key="1">
    <source>
        <dbReference type="ARBA" id="ARBA00004123"/>
    </source>
</evidence>
<feature type="compositionally biased region" description="Low complexity" evidence="4">
    <location>
        <begin position="1"/>
        <end position="16"/>
    </location>
</feature>
<dbReference type="Pfam" id="PF03715">
    <property type="entry name" value="Noc2"/>
    <property type="match status" value="1"/>
</dbReference>
<dbReference type="EMBL" id="ATCN01000185">
    <property type="protein sequence ID" value="EPR79601.1"/>
    <property type="molecule type" value="Genomic_DNA"/>
</dbReference>
<dbReference type="InParanoid" id="S7W9R2"/>
<feature type="compositionally biased region" description="Low complexity" evidence="4">
    <location>
        <begin position="77"/>
        <end position="107"/>
    </location>
</feature>
<feature type="compositionally biased region" description="Low complexity" evidence="4">
    <location>
        <begin position="47"/>
        <end position="69"/>
    </location>
</feature>
<feature type="region of interest" description="Disordered" evidence="4">
    <location>
        <begin position="1"/>
        <end position="107"/>
    </location>
</feature>
<dbReference type="STRING" id="1358809.S7W9R2"/>
<comment type="caution">
    <text evidence="5">The sequence shown here is derived from an EMBL/GenBank/DDBJ whole genome shotgun (WGS) entry which is preliminary data.</text>
</comment>
<proteinExistence type="inferred from homology"/>
<evidence type="ECO:0000256" key="4">
    <source>
        <dbReference type="SAM" id="MobiDB-lite"/>
    </source>
</evidence>
<evidence type="ECO:0000313" key="6">
    <source>
        <dbReference type="Proteomes" id="UP000014978"/>
    </source>
</evidence>
<dbReference type="Proteomes" id="UP000014978">
    <property type="component" value="Unassembled WGS sequence"/>
</dbReference>
<sequence>MAMKKVNNKFNKNRSNTNDKDNRNKYNNDNNKHNRINTRDNNKFNKNKYNNDNNYNRTNNNDNNKYNRINTKDNNKYNRTNNRTNTKNDNNKNNNNKNISSTNNLLNRENKESIIEKSFNDKIDHSKVEVKDIRYEMDTLYNIIMDKEYNLSLSIYFIDVLSLNMNSKHVTDFINLLFKIISCKRASKYLIYNLRIIHCILRLKYFIPLTVELLVILKNSIKLKSNITGKKISYENIKIDSDRVDSLEYRNFVISESLKLLFSHINSFSNTLAFPELSKIVMEELKNVRIKEFDEVVKEIIGMVDKHSKYVIEEREKKVKECSLLKISERNKK</sequence>
<dbReference type="HOGENOM" id="CLU_834631_0_0_1"/>
<organism evidence="5 6">
    <name type="scientific">Spraguea lophii (strain 42_110)</name>
    <name type="common">Microsporidian parasite</name>
    <dbReference type="NCBI Taxonomy" id="1358809"/>
    <lineage>
        <taxon>Eukaryota</taxon>
        <taxon>Fungi</taxon>
        <taxon>Fungi incertae sedis</taxon>
        <taxon>Microsporidia</taxon>
        <taxon>Spragueidae</taxon>
        <taxon>Spraguea</taxon>
    </lineage>
</organism>
<dbReference type="VEuPathDB" id="MicrosporidiaDB:SLOPH_1649"/>
<comment type="subcellular location">
    <subcellularLocation>
        <location evidence="1">Nucleus</location>
    </subcellularLocation>
</comment>
<dbReference type="GO" id="GO:0005634">
    <property type="term" value="C:nucleus"/>
    <property type="evidence" value="ECO:0007669"/>
    <property type="project" value="UniProtKB-SubCell"/>
</dbReference>
<evidence type="ECO:0000313" key="5">
    <source>
        <dbReference type="EMBL" id="EPR79601.1"/>
    </source>
</evidence>
<dbReference type="OrthoDB" id="10266662at2759"/>
<dbReference type="AlphaFoldDB" id="S7W9R2"/>
<keyword evidence="6" id="KW-1185">Reference proteome</keyword>
<protein>
    <submittedName>
        <fullName evidence="5">Uncharacterized protein</fullName>
    </submittedName>
</protein>
<feature type="compositionally biased region" description="Basic and acidic residues" evidence="4">
    <location>
        <begin position="17"/>
        <end position="43"/>
    </location>
</feature>
<name>S7W9R2_SPRLO</name>